<feature type="domain" description="CusB-like beta-barrel" evidence="4">
    <location>
        <begin position="187"/>
        <end position="257"/>
    </location>
</feature>
<dbReference type="InterPro" id="IPR058792">
    <property type="entry name" value="Beta-barrel_RND_2"/>
</dbReference>
<dbReference type="RefSeq" id="WP_100765647.1">
    <property type="nucleotide sequence ID" value="NZ_NPEF02000018.1"/>
</dbReference>
<keyword evidence="8" id="KW-1185">Reference proteome</keyword>
<evidence type="ECO:0000313" key="7">
    <source>
        <dbReference type="EMBL" id="PJZ91515.1"/>
    </source>
</evidence>
<evidence type="ECO:0000259" key="5">
    <source>
        <dbReference type="Pfam" id="PF25975"/>
    </source>
</evidence>
<reference evidence="7" key="1">
    <citation type="submission" date="2017-07" db="EMBL/GenBank/DDBJ databases">
        <title>Leptospira spp. isolated from tropical soils.</title>
        <authorList>
            <person name="Thibeaux R."/>
            <person name="Iraola G."/>
            <person name="Ferres I."/>
            <person name="Bierque E."/>
            <person name="Girault D."/>
            <person name="Soupe-Gilbert M.-E."/>
            <person name="Picardeau M."/>
            <person name="Goarant C."/>
        </authorList>
    </citation>
    <scope>NUCLEOTIDE SEQUENCE [LARGE SCALE GENOMIC DNA]</scope>
    <source>
        <strain evidence="7">ATI7-C-A5</strain>
    </source>
</reference>
<dbReference type="Pfam" id="PF25954">
    <property type="entry name" value="Beta-barrel_RND_2"/>
    <property type="match status" value="1"/>
</dbReference>
<proteinExistence type="predicted"/>
<dbReference type="Gene3D" id="2.40.30.170">
    <property type="match status" value="1"/>
</dbReference>
<feature type="region of interest" description="Disordered" evidence="2">
    <location>
        <begin position="55"/>
        <end position="75"/>
    </location>
</feature>
<evidence type="ECO:0000313" key="6">
    <source>
        <dbReference type="EMBL" id="MDV6236958.1"/>
    </source>
</evidence>
<dbReference type="InterPro" id="IPR045800">
    <property type="entry name" value="HMBD"/>
</dbReference>
<dbReference type="Pfam" id="PF19335">
    <property type="entry name" value="HMBD"/>
    <property type="match status" value="1"/>
</dbReference>
<dbReference type="Gene3D" id="2.40.420.20">
    <property type="match status" value="1"/>
</dbReference>
<organism evidence="7">
    <name type="scientific">Leptospira ellisii</name>
    <dbReference type="NCBI Taxonomy" id="2023197"/>
    <lineage>
        <taxon>Bacteria</taxon>
        <taxon>Pseudomonadati</taxon>
        <taxon>Spirochaetota</taxon>
        <taxon>Spirochaetia</taxon>
        <taxon>Leptospirales</taxon>
        <taxon>Leptospiraceae</taxon>
        <taxon>Leptospira</taxon>
    </lineage>
</organism>
<comment type="caution">
    <text evidence="7">The sequence shown here is derived from an EMBL/GenBank/DDBJ whole genome shotgun (WGS) entry which is preliminary data.</text>
</comment>
<evidence type="ECO:0000313" key="8">
    <source>
        <dbReference type="Proteomes" id="UP000232122"/>
    </source>
</evidence>
<dbReference type="InterPro" id="IPR051909">
    <property type="entry name" value="MFP_Cation_Efflux"/>
</dbReference>
<dbReference type="OrthoDB" id="9806939at2"/>
<accession>A0A2N0B4P4</accession>
<reference evidence="6" key="3">
    <citation type="submission" date="2023-10" db="EMBL/GenBank/DDBJ databases">
        <authorList>
            <person name="Picardeau M."/>
            <person name="Thibeaux R."/>
        </authorList>
    </citation>
    <scope>NUCLEOTIDE SEQUENCE</scope>
    <source>
        <strain evidence="6">ATI7-C-A5</strain>
    </source>
</reference>
<evidence type="ECO:0000259" key="3">
    <source>
        <dbReference type="Pfam" id="PF19335"/>
    </source>
</evidence>
<dbReference type="EMBL" id="NPEF02000018">
    <property type="protein sequence ID" value="MDV6236958.1"/>
    <property type="molecule type" value="Genomic_DNA"/>
</dbReference>
<evidence type="ECO:0000259" key="4">
    <source>
        <dbReference type="Pfam" id="PF25954"/>
    </source>
</evidence>
<dbReference type="Proteomes" id="UP000232122">
    <property type="component" value="Unassembled WGS sequence"/>
</dbReference>
<dbReference type="PROSITE" id="PS51257">
    <property type="entry name" value="PROKAR_LIPOPROTEIN"/>
    <property type="match status" value="1"/>
</dbReference>
<reference evidence="6 8" key="2">
    <citation type="journal article" date="2018" name="Microb. Genom.">
        <title>Deciphering the unexplored Leptospira diversity from soils uncovers genomic evolution to virulence.</title>
        <authorList>
            <person name="Thibeaux R."/>
            <person name="Iraola G."/>
            <person name="Ferres I."/>
            <person name="Bierque E."/>
            <person name="Girault D."/>
            <person name="Soupe-Gilbert M.E."/>
            <person name="Picardeau M."/>
            <person name="Goarant C."/>
        </authorList>
    </citation>
    <scope>NUCLEOTIDE SEQUENCE [LARGE SCALE GENOMIC DNA]</scope>
    <source>
        <strain evidence="6 8">ATI7-C-A5</strain>
    </source>
</reference>
<keyword evidence="1" id="KW-0813">Transport</keyword>
<dbReference type="PANTHER" id="PTHR30097:SF4">
    <property type="entry name" value="SLR6042 PROTEIN"/>
    <property type="match status" value="1"/>
</dbReference>
<dbReference type="EMBL" id="NPEF01000263">
    <property type="protein sequence ID" value="PJZ91515.1"/>
    <property type="molecule type" value="Genomic_DNA"/>
</dbReference>
<dbReference type="GO" id="GO:0046872">
    <property type="term" value="F:metal ion binding"/>
    <property type="evidence" value="ECO:0007669"/>
    <property type="project" value="InterPro"/>
</dbReference>
<gene>
    <name evidence="6" type="ORF">CH379_015110</name>
    <name evidence="7" type="ORF">CH379_18200</name>
</gene>
<dbReference type="PANTHER" id="PTHR30097">
    <property type="entry name" value="CATION EFFLUX SYSTEM PROTEIN CUSB"/>
    <property type="match status" value="1"/>
</dbReference>
<dbReference type="AlphaFoldDB" id="A0A2N0B4P4"/>
<sequence>MRFPKTITLVVLFSVLIGCAQKKEEYYCPMHPTYTSDRPGTCPICNMDLVKRETGEHSHSTANEEIVTRKTDSADPSEFALSSEKQQSIGIKTAAVERRDLVKTIRAYSTVAYDPELYTALSEYEELVHSRGLFSESGVSLNTERLQIRLKQLGLSVEQIRLWTSGKRDPAELILGGKNGRAHVYSQIYETDSNFLKVGSQVVFTTNAFPERTFRGNVKSIDTILDRNSRTLRLRSEVADSDGLLKPQMFGDLEIAAPMKRVLSVPASAILETGLRKIVYVRTGPDRFAGKEVRTGRTADAWVEVVEGLEEGQYVVIESAFLVDSEAKIRFGSSDHKH</sequence>
<evidence type="ECO:0000256" key="1">
    <source>
        <dbReference type="ARBA" id="ARBA00022448"/>
    </source>
</evidence>
<protein>
    <submittedName>
        <fullName evidence="6">Efflux RND transporter periplasmic adaptor subunit</fullName>
    </submittedName>
</protein>
<dbReference type="InterPro" id="IPR058649">
    <property type="entry name" value="CzcB_C"/>
</dbReference>
<evidence type="ECO:0000256" key="2">
    <source>
        <dbReference type="SAM" id="MobiDB-lite"/>
    </source>
</evidence>
<name>A0A2N0B4P4_9LEPT</name>
<dbReference type="Pfam" id="PF25975">
    <property type="entry name" value="CzcB_C"/>
    <property type="match status" value="1"/>
</dbReference>
<feature type="domain" description="CzcB-like C-terminal circularly permuted SH3-like" evidence="5">
    <location>
        <begin position="264"/>
        <end position="323"/>
    </location>
</feature>
<feature type="domain" description="Heavy metal binding" evidence="3">
    <location>
        <begin position="26"/>
        <end position="51"/>
    </location>
</feature>